<evidence type="ECO:0000313" key="2">
    <source>
        <dbReference type="EMBL" id="VYU26592.1"/>
    </source>
</evidence>
<dbReference type="EMBL" id="CACRTV010000046">
    <property type="protein sequence ID" value="VYU26592.1"/>
    <property type="molecule type" value="Genomic_DNA"/>
</dbReference>
<feature type="domain" description="Integrase catalytic" evidence="1">
    <location>
        <begin position="1"/>
        <end position="112"/>
    </location>
</feature>
<dbReference type="InterPro" id="IPR001584">
    <property type="entry name" value="Integrase_cat-core"/>
</dbReference>
<dbReference type="PANTHER" id="PTHR10948:SF23">
    <property type="entry name" value="TRANSPOSASE INSI FOR INSERTION SEQUENCE ELEMENT IS30A-RELATED"/>
    <property type="match status" value="1"/>
</dbReference>
<dbReference type="GO" id="GO:0032196">
    <property type="term" value="P:transposition"/>
    <property type="evidence" value="ECO:0007669"/>
    <property type="project" value="TreeGrafter"/>
</dbReference>
<gene>
    <name evidence="2" type="ORF">CPLFYP93_01823</name>
</gene>
<dbReference type="InterPro" id="IPR012337">
    <property type="entry name" value="RNaseH-like_sf"/>
</dbReference>
<dbReference type="AlphaFoldDB" id="A0A6N3DDS7"/>
<name>A0A6N3DDS7_9CLOT</name>
<evidence type="ECO:0000259" key="1">
    <source>
        <dbReference type="PROSITE" id="PS50994"/>
    </source>
</evidence>
<protein>
    <submittedName>
        <fullName evidence="2">Integrase core domain protein</fullName>
    </submittedName>
</protein>
<dbReference type="GO" id="GO:0005829">
    <property type="term" value="C:cytosol"/>
    <property type="evidence" value="ECO:0007669"/>
    <property type="project" value="TreeGrafter"/>
</dbReference>
<dbReference type="NCBIfam" id="NF033563">
    <property type="entry name" value="transpos_IS30"/>
    <property type="match status" value="1"/>
</dbReference>
<dbReference type="InterPro" id="IPR051917">
    <property type="entry name" value="Transposase-Integrase"/>
</dbReference>
<reference evidence="2" key="1">
    <citation type="submission" date="2019-11" db="EMBL/GenBank/DDBJ databases">
        <authorList>
            <person name="Feng L."/>
        </authorList>
    </citation>
    <scope>NUCLEOTIDE SEQUENCE</scope>
    <source>
        <strain evidence="2">CParaputrificumLFYP93</strain>
    </source>
</reference>
<proteinExistence type="predicted"/>
<dbReference type="PROSITE" id="PS50994">
    <property type="entry name" value="INTEGRASE"/>
    <property type="match status" value="1"/>
</dbReference>
<dbReference type="InterPro" id="IPR036397">
    <property type="entry name" value="RNaseH_sf"/>
</dbReference>
<sequence length="112" mass="13237">MPNRKAITFNEHCKITLNEFDSKSLKIFTLDHGKEFADYVYLESNLKVNVYFADPYSSWKRGTNENTNRLIREFFPKKFDFSTITQKEVDIVEGYLNNRLRKCLGSPPFRSI</sequence>
<dbReference type="SUPFAM" id="SSF53098">
    <property type="entry name" value="Ribonuclease H-like"/>
    <property type="match status" value="1"/>
</dbReference>
<dbReference type="PANTHER" id="PTHR10948">
    <property type="entry name" value="TRANSPOSASE"/>
    <property type="match status" value="1"/>
</dbReference>
<organism evidence="2">
    <name type="scientific">Clostridium paraputrificum</name>
    <dbReference type="NCBI Taxonomy" id="29363"/>
    <lineage>
        <taxon>Bacteria</taxon>
        <taxon>Bacillati</taxon>
        <taxon>Bacillota</taxon>
        <taxon>Clostridia</taxon>
        <taxon>Eubacteriales</taxon>
        <taxon>Clostridiaceae</taxon>
        <taxon>Clostridium</taxon>
    </lineage>
</organism>
<dbReference type="InterPro" id="IPR053392">
    <property type="entry name" value="Transposase_IS30-like"/>
</dbReference>
<dbReference type="GO" id="GO:0015074">
    <property type="term" value="P:DNA integration"/>
    <property type="evidence" value="ECO:0007669"/>
    <property type="project" value="InterPro"/>
</dbReference>
<accession>A0A6N3DDS7</accession>
<dbReference type="Gene3D" id="3.30.420.10">
    <property type="entry name" value="Ribonuclease H-like superfamily/Ribonuclease H"/>
    <property type="match status" value="1"/>
</dbReference>
<dbReference type="GO" id="GO:0004803">
    <property type="term" value="F:transposase activity"/>
    <property type="evidence" value="ECO:0007669"/>
    <property type="project" value="TreeGrafter"/>
</dbReference>
<dbReference type="GO" id="GO:0003676">
    <property type="term" value="F:nucleic acid binding"/>
    <property type="evidence" value="ECO:0007669"/>
    <property type="project" value="InterPro"/>
</dbReference>